<dbReference type="GO" id="GO:0006829">
    <property type="term" value="P:zinc ion transport"/>
    <property type="evidence" value="ECO:0007669"/>
    <property type="project" value="InterPro"/>
</dbReference>
<dbReference type="Proteomes" id="UP000822476">
    <property type="component" value="Unassembled WGS sequence"/>
</dbReference>
<keyword evidence="5" id="KW-0333">Golgi apparatus</keyword>
<comment type="caution">
    <text evidence="8">The sequence shown here is derived from an EMBL/GenBank/DDBJ whole genome shotgun (WGS) entry which is preliminary data.</text>
</comment>
<dbReference type="PANTHER" id="PTHR16133:SF0">
    <property type="entry name" value="ZINC_IRON REGULATED TRANSPORTER-RELATED PROTEIN 102B, ISOFORM E"/>
    <property type="match status" value="1"/>
</dbReference>
<evidence type="ECO:0000256" key="5">
    <source>
        <dbReference type="ARBA" id="ARBA00023034"/>
    </source>
</evidence>
<feature type="transmembrane region" description="Helical" evidence="7">
    <location>
        <begin position="135"/>
        <end position="153"/>
    </location>
</feature>
<feature type="transmembrane region" description="Helical" evidence="7">
    <location>
        <begin position="233"/>
        <end position="256"/>
    </location>
</feature>
<evidence type="ECO:0000256" key="6">
    <source>
        <dbReference type="ARBA" id="ARBA00023136"/>
    </source>
</evidence>
<feature type="transmembrane region" description="Helical" evidence="7">
    <location>
        <begin position="207"/>
        <end position="227"/>
    </location>
</feature>
<dbReference type="GO" id="GO:0000139">
    <property type="term" value="C:Golgi membrane"/>
    <property type="evidence" value="ECO:0007669"/>
    <property type="project" value="UniProtKB-SubCell"/>
</dbReference>
<dbReference type="EMBL" id="JTDE01002707">
    <property type="protein sequence ID" value="KAF7257000.1"/>
    <property type="molecule type" value="Genomic_DNA"/>
</dbReference>
<feature type="transmembrane region" description="Helical" evidence="7">
    <location>
        <begin position="268"/>
        <end position="288"/>
    </location>
</feature>
<organism evidence="8 9">
    <name type="scientific">Paragonimus skrjabini miyazakii</name>
    <dbReference type="NCBI Taxonomy" id="59628"/>
    <lineage>
        <taxon>Eukaryota</taxon>
        <taxon>Metazoa</taxon>
        <taxon>Spiralia</taxon>
        <taxon>Lophotrochozoa</taxon>
        <taxon>Platyhelminthes</taxon>
        <taxon>Trematoda</taxon>
        <taxon>Digenea</taxon>
        <taxon>Plagiorchiida</taxon>
        <taxon>Troglotremata</taxon>
        <taxon>Troglotrematidae</taxon>
        <taxon>Paragonimus</taxon>
    </lineage>
</organism>
<keyword evidence="6 7" id="KW-0472">Membrane</keyword>
<keyword evidence="4 7" id="KW-1133">Transmembrane helix</keyword>
<dbReference type="GO" id="GO:0046873">
    <property type="term" value="F:metal ion transmembrane transporter activity"/>
    <property type="evidence" value="ECO:0007669"/>
    <property type="project" value="InterPro"/>
</dbReference>
<evidence type="ECO:0000256" key="2">
    <source>
        <dbReference type="ARBA" id="ARBA00004394"/>
    </source>
</evidence>
<accession>A0A8S9YV59</accession>
<proteinExistence type="predicted"/>
<evidence type="ECO:0000256" key="7">
    <source>
        <dbReference type="SAM" id="Phobius"/>
    </source>
</evidence>
<reference evidence="8" key="1">
    <citation type="submission" date="2019-07" db="EMBL/GenBank/DDBJ databases">
        <title>Annotation for the trematode Paragonimus miyazaki's.</title>
        <authorList>
            <person name="Choi Y.-J."/>
        </authorList>
    </citation>
    <scope>NUCLEOTIDE SEQUENCE</scope>
    <source>
        <strain evidence="8">Japan</strain>
    </source>
</reference>
<comment type="subcellular location">
    <subcellularLocation>
        <location evidence="1">Endomembrane system</location>
        <topology evidence="1">Multi-pass membrane protein</topology>
    </subcellularLocation>
    <subcellularLocation>
        <location evidence="2">Golgi apparatus membrane</location>
    </subcellularLocation>
</comment>
<protein>
    <recommendedName>
        <fullName evidence="10">Solute carrier family 39 member 9</fullName>
    </recommendedName>
</protein>
<gene>
    <name evidence="8" type="ORF">EG68_06031</name>
</gene>
<dbReference type="PANTHER" id="PTHR16133">
    <property type="entry name" value="SOLUTE CARRIER FAMILY 39 ZINC TRANSPORTER , MEMBER 9-RELATED"/>
    <property type="match status" value="1"/>
</dbReference>
<feature type="transmembrane region" description="Helical" evidence="7">
    <location>
        <begin position="300"/>
        <end position="318"/>
    </location>
</feature>
<evidence type="ECO:0000256" key="1">
    <source>
        <dbReference type="ARBA" id="ARBA00004127"/>
    </source>
</evidence>
<sequence>MLTFIFLNLLLFIGSYLAGYLPIAFSLSPAKLRLLTIFGAGLLLGAALVIIIPEGIDSLYSVQQKSSLEKIRLLENHGGANALHQVKRAAVSGDLLGKNAQPNELSLSKNDNSETHVNSHSAVSDPVLPLSFLSVHQHIGVGLLSGYLFMLLVDQLGRPLLSLSCSTRTLNRLSRCCSGQSSTSSNSSSTGVPNAAVYGRRRSTATLGLVFHSFADGLALGAAFAVDQIQLELILFVAIILHKVPAAFGLCCYLIHEGFPRDRIRIHLLIFAAASPLAALMTYCYLVWPSTSMATGSSIAKTGFALLLSGGTFLYVAASHILPELIQTHSVCTSEGLHASAGPAQSETGDYTLYTLGSTDPIIVFTNPTGTTDGAGPNRPLTSDSESARLGLMDLSLLCFGSVIPLLLSIGHAH</sequence>
<feature type="transmembrane region" description="Helical" evidence="7">
    <location>
        <begin position="6"/>
        <end position="27"/>
    </location>
</feature>
<dbReference type="InterPro" id="IPR003689">
    <property type="entry name" value="ZIP"/>
</dbReference>
<evidence type="ECO:0000256" key="4">
    <source>
        <dbReference type="ARBA" id="ARBA00022989"/>
    </source>
</evidence>
<feature type="transmembrane region" description="Helical" evidence="7">
    <location>
        <begin position="34"/>
        <end position="52"/>
    </location>
</feature>
<name>A0A8S9YV59_9TREM</name>
<evidence type="ECO:0000313" key="8">
    <source>
        <dbReference type="EMBL" id="KAF7257000.1"/>
    </source>
</evidence>
<evidence type="ECO:0000313" key="9">
    <source>
        <dbReference type="Proteomes" id="UP000822476"/>
    </source>
</evidence>
<dbReference type="AlphaFoldDB" id="A0A8S9YV59"/>
<evidence type="ECO:0000256" key="3">
    <source>
        <dbReference type="ARBA" id="ARBA00022692"/>
    </source>
</evidence>
<dbReference type="InterPro" id="IPR045891">
    <property type="entry name" value="ZIP9"/>
</dbReference>
<dbReference type="OrthoDB" id="19859at2759"/>
<dbReference type="Pfam" id="PF02535">
    <property type="entry name" value="Zip"/>
    <property type="match status" value="1"/>
</dbReference>
<evidence type="ECO:0008006" key="10">
    <source>
        <dbReference type="Google" id="ProtNLM"/>
    </source>
</evidence>
<keyword evidence="9" id="KW-1185">Reference proteome</keyword>
<keyword evidence="3 7" id="KW-0812">Transmembrane</keyword>